<keyword evidence="1" id="KW-0808">Transferase</keyword>
<evidence type="ECO:0000256" key="1">
    <source>
        <dbReference type="ARBA" id="ARBA00022679"/>
    </source>
</evidence>
<dbReference type="GO" id="GO:0009228">
    <property type="term" value="P:thiamine biosynthetic process"/>
    <property type="evidence" value="ECO:0007669"/>
    <property type="project" value="InterPro"/>
</dbReference>
<dbReference type="CDD" id="cd01169">
    <property type="entry name" value="HMPP_kinase"/>
    <property type="match status" value="1"/>
</dbReference>
<feature type="domain" description="Pyridoxamine kinase/Phosphomethylpyrimidine kinase" evidence="5">
    <location>
        <begin position="13"/>
        <end position="257"/>
    </location>
</feature>
<dbReference type="Gene3D" id="3.40.225.10">
    <property type="entry name" value="Class II aldolase/adducin N-terminal domain"/>
    <property type="match status" value="1"/>
</dbReference>
<dbReference type="PANTHER" id="PTHR20858:SF17">
    <property type="entry name" value="HYDROXYMETHYLPYRIMIDINE_PHOSPHOMETHYLPYRIMIDINE KINASE THI20-RELATED"/>
    <property type="match status" value="1"/>
</dbReference>
<dbReference type="InterPro" id="IPR019293">
    <property type="entry name" value="ThiN"/>
</dbReference>
<dbReference type="SUPFAM" id="SSF53639">
    <property type="entry name" value="AraD/HMP-PK domain-like"/>
    <property type="match status" value="1"/>
</dbReference>
<dbReference type="GO" id="GO:0008902">
    <property type="term" value="F:hydroxymethylpyrimidine kinase activity"/>
    <property type="evidence" value="ECO:0007669"/>
    <property type="project" value="TreeGrafter"/>
</dbReference>
<evidence type="ECO:0000259" key="6">
    <source>
        <dbReference type="Pfam" id="PF10120"/>
    </source>
</evidence>
<organism evidence="7">
    <name type="scientific">Fervidicoccus fontis</name>
    <dbReference type="NCBI Taxonomy" id="683846"/>
    <lineage>
        <taxon>Archaea</taxon>
        <taxon>Thermoproteota</taxon>
        <taxon>Thermoprotei</taxon>
        <taxon>Fervidicoccales</taxon>
        <taxon>Fervidicoccaceae</taxon>
        <taxon>Fervidicoccus</taxon>
    </lineage>
</organism>
<keyword evidence="4" id="KW-0067">ATP-binding</keyword>
<dbReference type="InterPro" id="IPR013749">
    <property type="entry name" value="PM/HMP-P_kinase-1"/>
</dbReference>
<feature type="domain" description="Thiamine-phosphate synthase ThiN" evidence="6">
    <location>
        <begin position="275"/>
        <end position="446"/>
    </location>
</feature>
<evidence type="ECO:0000313" key="7">
    <source>
        <dbReference type="EMBL" id="HDS10082.1"/>
    </source>
</evidence>
<dbReference type="Pfam" id="PF10120">
    <property type="entry name" value="ThiN"/>
    <property type="match status" value="1"/>
</dbReference>
<evidence type="ECO:0000256" key="4">
    <source>
        <dbReference type="ARBA" id="ARBA00022840"/>
    </source>
</evidence>
<dbReference type="GO" id="GO:0005524">
    <property type="term" value="F:ATP binding"/>
    <property type="evidence" value="ECO:0007669"/>
    <property type="project" value="UniProtKB-KW"/>
</dbReference>
<sequence>MRMPVAMTIAGSDSGGGAGIQADLKTFAALGVHGTTAITSITAQNTYSVKATFDIPPSMVVEQIIAVHEDLGIDAAKTGMLSNSNIIEVVAKTIEELGVPLVVDPVMIAKSGAPLLRPEAVDTLKNKLLRVALLVTPNIPEAETLAGFSINSIDEMKEAAITIHEKYGPEAVIVKGGHLKSDKVIDVLYYRGELRIFEHRRIQTQNNHGSGCAFSAAITAHLARGLSLVKSVEKSLEFIDKALYYSLPIGRGHGPVNPIAVLEEAAERWRVLVNLNEAIEILLESQEKISKLVPEVGLNIGMSLPWLYARTINDVAAVPGRISRYKNGIIIPAKPEFGVSRHIATLILTIMEHDPTYRAAANIAYSNEKVEKILSLGLSLSSFDRREEPPEVKRTEGMTTVWGVRTAIAKNNSRVPDAIIDYGEHGKEPLIFIVGKDAIDVANKLVKIASS</sequence>
<gene>
    <name evidence="7" type="ORF">ENO04_00430</name>
</gene>
<dbReference type="Gene3D" id="3.40.1190.20">
    <property type="match status" value="1"/>
</dbReference>
<dbReference type="Pfam" id="PF08543">
    <property type="entry name" value="Phos_pyr_kin"/>
    <property type="match status" value="1"/>
</dbReference>
<evidence type="ECO:0000259" key="5">
    <source>
        <dbReference type="Pfam" id="PF08543"/>
    </source>
</evidence>
<dbReference type="FunFam" id="3.40.1190.20:FF:000003">
    <property type="entry name" value="Phosphomethylpyrimidine kinase ThiD"/>
    <property type="match status" value="1"/>
</dbReference>
<dbReference type="PANTHER" id="PTHR20858">
    <property type="entry name" value="PHOSPHOMETHYLPYRIMIDINE KINASE"/>
    <property type="match status" value="1"/>
</dbReference>
<dbReference type="GO" id="GO:0008972">
    <property type="term" value="F:phosphomethylpyrimidine kinase activity"/>
    <property type="evidence" value="ECO:0007669"/>
    <property type="project" value="InterPro"/>
</dbReference>
<accession>A0A7C1E1V7</accession>
<proteinExistence type="predicted"/>
<evidence type="ECO:0000256" key="2">
    <source>
        <dbReference type="ARBA" id="ARBA00022741"/>
    </source>
</evidence>
<dbReference type="NCBIfam" id="NF006346">
    <property type="entry name" value="PRK08573.1"/>
    <property type="match status" value="1"/>
</dbReference>
<name>A0A7C1E1V7_9CREN</name>
<keyword evidence="3 7" id="KW-0418">Kinase</keyword>
<dbReference type="GO" id="GO:0005829">
    <property type="term" value="C:cytosol"/>
    <property type="evidence" value="ECO:0007669"/>
    <property type="project" value="TreeGrafter"/>
</dbReference>
<dbReference type="InterPro" id="IPR036409">
    <property type="entry name" value="Aldolase_II/adducin_N_sf"/>
</dbReference>
<dbReference type="SUPFAM" id="SSF53613">
    <property type="entry name" value="Ribokinase-like"/>
    <property type="match status" value="1"/>
</dbReference>
<dbReference type="InterPro" id="IPR029056">
    <property type="entry name" value="Ribokinase-like"/>
</dbReference>
<keyword evidence="2" id="KW-0547">Nucleotide-binding</keyword>
<protein>
    <submittedName>
        <fullName evidence="7">Bifunctional hydroxymethylpyrimidine kinase/phosphomethylpyrimidine kinase</fullName>
    </submittedName>
</protein>
<dbReference type="EMBL" id="DSDY01000016">
    <property type="protein sequence ID" value="HDS10082.1"/>
    <property type="molecule type" value="Genomic_DNA"/>
</dbReference>
<dbReference type="InterPro" id="IPR004399">
    <property type="entry name" value="HMP/HMP-P_kinase_dom"/>
</dbReference>
<evidence type="ECO:0000256" key="3">
    <source>
        <dbReference type="ARBA" id="ARBA00022777"/>
    </source>
</evidence>
<comment type="caution">
    <text evidence="7">The sequence shown here is derived from an EMBL/GenBank/DDBJ whole genome shotgun (WGS) entry which is preliminary data.</text>
</comment>
<dbReference type="NCBIfam" id="TIGR00097">
    <property type="entry name" value="HMP-P_kinase"/>
    <property type="match status" value="1"/>
</dbReference>
<reference evidence="7" key="1">
    <citation type="journal article" date="2020" name="mSystems">
        <title>Genome- and Community-Level Interaction Insights into Carbon Utilization and Element Cycling Functions of Hydrothermarchaeota in Hydrothermal Sediment.</title>
        <authorList>
            <person name="Zhou Z."/>
            <person name="Liu Y."/>
            <person name="Xu W."/>
            <person name="Pan J."/>
            <person name="Luo Z.H."/>
            <person name="Li M."/>
        </authorList>
    </citation>
    <scope>NUCLEOTIDE SEQUENCE [LARGE SCALE GENOMIC DNA]</scope>
    <source>
        <strain evidence="7">SpSt-123</strain>
    </source>
</reference>
<dbReference type="AlphaFoldDB" id="A0A7C1E1V7"/>